<evidence type="ECO:0000313" key="2">
    <source>
        <dbReference type="EMBL" id="EFL53045.1"/>
    </source>
</evidence>
<organism evidence="2 3">
    <name type="scientific">Solidesulfovibrio fructosivorans JJ]</name>
    <dbReference type="NCBI Taxonomy" id="596151"/>
    <lineage>
        <taxon>Bacteria</taxon>
        <taxon>Pseudomonadati</taxon>
        <taxon>Thermodesulfobacteriota</taxon>
        <taxon>Desulfovibrionia</taxon>
        <taxon>Desulfovibrionales</taxon>
        <taxon>Desulfovibrionaceae</taxon>
        <taxon>Solidesulfovibrio</taxon>
    </lineage>
</organism>
<evidence type="ECO:0000313" key="3">
    <source>
        <dbReference type="Proteomes" id="UP000006250"/>
    </source>
</evidence>
<dbReference type="Pfam" id="PF20068">
    <property type="entry name" value="Amphi-Trp"/>
    <property type="match status" value="1"/>
</dbReference>
<accession>E1JR44</accession>
<evidence type="ECO:0000259" key="1">
    <source>
        <dbReference type="Pfam" id="PF20068"/>
    </source>
</evidence>
<dbReference type="InterPro" id="IPR027598">
    <property type="entry name" value="Amphi-Trp_dom"/>
</dbReference>
<keyword evidence="3" id="KW-1185">Reference proteome</keyword>
<dbReference type="NCBIfam" id="TIGR04354">
    <property type="entry name" value="amphi-Trp"/>
    <property type="match status" value="1"/>
</dbReference>
<dbReference type="STRING" id="596151.DesfrDRAFT_0093"/>
<proteinExistence type="predicted"/>
<reference evidence="2 3" key="1">
    <citation type="submission" date="2010-08" db="EMBL/GenBank/DDBJ databases">
        <title>The draft genome of Desulfovibrio fructosovorans JJ.</title>
        <authorList>
            <consortium name="US DOE Joint Genome Institute (JGI-PGF)"/>
            <person name="Lucas S."/>
            <person name="Copeland A."/>
            <person name="Lapidus A."/>
            <person name="Cheng J.-F."/>
            <person name="Bruce D."/>
            <person name="Goodwin L."/>
            <person name="Pitluck S."/>
            <person name="Land M.L."/>
            <person name="Hauser L."/>
            <person name="Chang Y.-J."/>
            <person name="Jeffries C."/>
            <person name="Wall J.D."/>
            <person name="Stahl D.A."/>
            <person name="Arkin A.P."/>
            <person name="Dehal P."/>
            <person name="Stolyar S.M."/>
            <person name="Hazen T.C."/>
            <person name="Woyke T.J."/>
        </authorList>
    </citation>
    <scope>NUCLEOTIDE SEQUENCE [LARGE SCALE GENOMIC DNA]</scope>
    <source>
        <strain evidence="2 3">JJ</strain>
    </source>
</reference>
<dbReference type="eggNOG" id="ENOG502ZJWA">
    <property type="taxonomic scope" value="Bacteria"/>
</dbReference>
<gene>
    <name evidence="2" type="ORF">DesfrDRAFT_0093</name>
</gene>
<name>E1JR44_SOLFR</name>
<protein>
    <recommendedName>
        <fullName evidence="1">Amphi-Trp domain-containing protein</fullName>
    </recommendedName>
</protein>
<dbReference type="Proteomes" id="UP000006250">
    <property type="component" value="Unassembled WGS sequence"/>
</dbReference>
<dbReference type="OrthoDB" id="5459377at2"/>
<dbReference type="AlphaFoldDB" id="E1JR44"/>
<dbReference type="RefSeq" id="WP_005990051.1">
    <property type="nucleotide sequence ID" value="NZ_AECZ01000001.1"/>
</dbReference>
<dbReference type="EMBL" id="AECZ01000001">
    <property type="protein sequence ID" value="EFL53045.1"/>
    <property type="molecule type" value="Genomic_DNA"/>
</dbReference>
<sequence>MEKEKNKLKIEGVMQLTEVIANLEKLVADMQCGKVTLAAGDESLTLAPSVLVNVEMKASQKKDKEKFSLEISWKKHKEIEGFADTADA</sequence>
<comment type="caution">
    <text evidence="2">The sequence shown here is derived from an EMBL/GenBank/DDBJ whole genome shotgun (WGS) entry which is preliminary data.</text>
</comment>
<feature type="domain" description="Amphi-Trp" evidence="1">
    <location>
        <begin position="2"/>
        <end position="78"/>
    </location>
</feature>